<dbReference type="EMBL" id="JARKIB010000272">
    <property type="protein sequence ID" value="KAJ7717788.1"/>
    <property type="molecule type" value="Genomic_DNA"/>
</dbReference>
<name>A0AAD7HCV3_9AGAR</name>
<reference evidence="1" key="1">
    <citation type="submission" date="2023-03" db="EMBL/GenBank/DDBJ databases">
        <title>Massive genome expansion in bonnet fungi (Mycena s.s.) driven by repeated elements and novel gene families across ecological guilds.</title>
        <authorList>
            <consortium name="Lawrence Berkeley National Laboratory"/>
            <person name="Harder C.B."/>
            <person name="Miyauchi S."/>
            <person name="Viragh M."/>
            <person name="Kuo A."/>
            <person name="Thoen E."/>
            <person name="Andreopoulos B."/>
            <person name="Lu D."/>
            <person name="Skrede I."/>
            <person name="Drula E."/>
            <person name="Henrissat B."/>
            <person name="Morin E."/>
            <person name="Kohler A."/>
            <person name="Barry K."/>
            <person name="LaButti K."/>
            <person name="Morin E."/>
            <person name="Salamov A."/>
            <person name="Lipzen A."/>
            <person name="Mereny Z."/>
            <person name="Hegedus B."/>
            <person name="Baldrian P."/>
            <person name="Stursova M."/>
            <person name="Weitz H."/>
            <person name="Taylor A."/>
            <person name="Grigoriev I.V."/>
            <person name="Nagy L.G."/>
            <person name="Martin F."/>
            <person name="Kauserud H."/>
        </authorList>
    </citation>
    <scope>NUCLEOTIDE SEQUENCE</scope>
    <source>
        <strain evidence="1">CBHHK182m</strain>
    </source>
</reference>
<protein>
    <submittedName>
        <fullName evidence="1">Uncharacterized protein</fullName>
    </submittedName>
</protein>
<gene>
    <name evidence="1" type="ORF">B0H16DRAFT_434441</name>
</gene>
<sequence>MAELKWRIGDYTTALNISRNAQQLAYQTTNLYQVSRTMHITALSLIGLGDYVGDLTQLNRAKELLSVCGITSGSLYHSISTCQAEIHLQKSEYAEARSIHAMTLQNTLLDPPSDSSGFALLNLSEIDVLIGAIKETVHLTLHRARGILTDLKNPRATAYCDMISADLDLREGNETSARTLFQDCLQSIWAKDTEGVTYCLERLADVSKWPTKFHQQAKWPMLYLCYAYMSREKLAFHKALLFIGDLFINVDQVTAQSLFIVALEGFTFMDVHRSRAQCMLRLGDVAQKKGESIKAAELWKTARPLFERSLQAKDVAAIDVRLVTLERGHQKSLIQLTTLHSPTIAMAKDEETSNILVVTSKAHETVTVMV</sequence>
<keyword evidence="2" id="KW-1185">Reference proteome</keyword>
<comment type="caution">
    <text evidence="1">The sequence shown here is derived from an EMBL/GenBank/DDBJ whole genome shotgun (WGS) entry which is preliminary data.</text>
</comment>
<dbReference type="Proteomes" id="UP001215598">
    <property type="component" value="Unassembled WGS sequence"/>
</dbReference>
<evidence type="ECO:0000313" key="2">
    <source>
        <dbReference type="Proteomes" id="UP001215598"/>
    </source>
</evidence>
<accession>A0AAD7HCV3</accession>
<proteinExistence type="predicted"/>
<organism evidence="1 2">
    <name type="scientific">Mycena metata</name>
    <dbReference type="NCBI Taxonomy" id="1033252"/>
    <lineage>
        <taxon>Eukaryota</taxon>
        <taxon>Fungi</taxon>
        <taxon>Dikarya</taxon>
        <taxon>Basidiomycota</taxon>
        <taxon>Agaricomycotina</taxon>
        <taxon>Agaricomycetes</taxon>
        <taxon>Agaricomycetidae</taxon>
        <taxon>Agaricales</taxon>
        <taxon>Marasmiineae</taxon>
        <taxon>Mycenaceae</taxon>
        <taxon>Mycena</taxon>
    </lineage>
</organism>
<dbReference type="AlphaFoldDB" id="A0AAD7HCV3"/>
<evidence type="ECO:0000313" key="1">
    <source>
        <dbReference type="EMBL" id="KAJ7717788.1"/>
    </source>
</evidence>